<keyword evidence="1 2" id="KW-0732">Signal</keyword>
<dbReference type="Proteomes" id="UP000238163">
    <property type="component" value="Unassembled WGS sequence"/>
</dbReference>
<gene>
    <name evidence="4" type="ORF">COR51_15535</name>
</gene>
<accession>A0ABX5DAC9</accession>
<evidence type="ECO:0000259" key="3">
    <source>
        <dbReference type="Pfam" id="PF00326"/>
    </source>
</evidence>
<dbReference type="Gene3D" id="3.40.50.1820">
    <property type="entry name" value="alpha/beta hydrolase"/>
    <property type="match status" value="1"/>
</dbReference>
<dbReference type="PANTHER" id="PTHR43037:SF1">
    <property type="entry name" value="BLL1128 PROTEIN"/>
    <property type="match status" value="1"/>
</dbReference>
<keyword evidence="5" id="KW-1185">Reference proteome</keyword>
<dbReference type="EMBL" id="NWTN01000010">
    <property type="protein sequence ID" value="PRQ66629.1"/>
    <property type="molecule type" value="Genomic_DNA"/>
</dbReference>
<dbReference type="InterPro" id="IPR050955">
    <property type="entry name" value="Plant_Biomass_Hydrol_Est"/>
</dbReference>
<dbReference type="RefSeq" id="WP_062461121.1">
    <property type="nucleotide sequence ID" value="NZ_FLLQ01000001.1"/>
</dbReference>
<organism evidence="4 5">
    <name type="scientific">Vibrio mediterranei</name>
    <dbReference type="NCBI Taxonomy" id="689"/>
    <lineage>
        <taxon>Bacteria</taxon>
        <taxon>Pseudomonadati</taxon>
        <taxon>Pseudomonadota</taxon>
        <taxon>Gammaproteobacteria</taxon>
        <taxon>Vibrionales</taxon>
        <taxon>Vibrionaceae</taxon>
        <taxon>Vibrio</taxon>
    </lineage>
</organism>
<dbReference type="SUPFAM" id="SSF53474">
    <property type="entry name" value="alpha/beta-Hydrolases"/>
    <property type="match status" value="1"/>
</dbReference>
<evidence type="ECO:0000256" key="1">
    <source>
        <dbReference type="ARBA" id="ARBA00022729"/>
    </source>
</evidence>
<evidence type="ECO:0000256" key="2">
    <source>
        <dbReference type="SAM" id="SignalP"/>
    </source>
</evidence>
<dbReference type="InterPro" id="IPR001375">
    <property type="entry name" value="Peptidase_S9_cat"/>
</dbReference>
<dbReference type="PANTHER" id="PTHR43037">
    <property type="entry name" value="UNNAMED PRODUCT-RELATED"/>
    <property type="match status" value="1"/>
</dbReference>
<reference evidence="4 5" key="2">
    <citation type="submission" date="2018-03" db="EMBL/GenBank/DDBJ databases">
        <title>Genetic Diversity and Phenotypic Plasticity of AHL Mediated Quorum Sensing in Environmental Strains of Vibrio mediterranei.</title>
        <authorList>
            <person name="Lantoine F."/>
            <person name="Vouve F."/>
        </authorList>
    </citation>
    <scope>NUCLEOTIDE SEQUENCE [LARGE SCALE GENOMIC DNA]</scope>
    <source>
        <strain evidence="4 5">17LN0615E</strain>
    </source>
</reference>
<feature type="signal peptide" evidence="2">
    <location>
        <begin position="1"/>
        <end position="22"/>
    </location>
</feature>
<sequence>MSKSNIVLGAIALTLVSSPLHASWQKKTFTSDGFTLPYQLFTPIHEGKVPLVIHLHGSGEAGTDNLAQMYQGTNIGPQYFSNNENQSIQAAYIMAPQTPKPMRWASKSLEPYVYANTPSTESMTALLRLIDKMVAENAEIDPHRIYMTGLSRGGQGVWNAMIQRPDLFAAAVPIAGSADTAEAGRIANIPTWVFHGVDDGVTNVDYSRQIVDAVIRSGGSTANIRYTEIEGGQHDDSWLTAYGSSDLYLWLVNKRKSE</sequence>
<reference evidence="4 5" key="1">
    <citation type="submission" date="2017-09" db="EMBL/GenBank/DDBJ databases">
        <authorList>
            <person name="Girard L."/>
            <person name="Lami R."/>
            <person name="Suzuki M."/>
            <person name="Baudart J."/>
        </authorList>
    </citation>
    <scope>NUCLEOTIDE SEQUENCE [LARGE SCALE GENOMIC DNA]</scope>
    <source>
        <strain evidence="4 5">17LN0615E</strain>
    </source>
</reference>
<proteinExistence type="predicted"/>
<feature type="chain" id="PRO_5046562163" evidence="2">
    <location>
        <begin position="23"/>
        <end position="258"/>
    </location>
</feature>
<evidence type="ECO:0000313" key="4">
    <source>
        <dbReference type="EMBL" id="PRQ66629.1"/>
    </source>
</evidence>
<name>A0ABX5DAC9_9VIBR</name>
<comment type="caution">
    <text evidence="4">The sequence shown here is derived from an EMBL/GenBank/DDBJ whole genome shotgun (WGS) entry which is preliminary data.</text>
</comment>
<protein>
    <submittedName>
        <fullName evidence="4">Phospholipase</fullName>
    </submittedName>
</protein>
<dbReference type="Pfam" id="PF00326">
    <property type="entry name" value="Peptidase_S9"/>
    <property type="match status" value="1"/>
</dbReference>
<evidence type="ECO:0000313" key="5">
    <source>
        <dbReference type="Proteomes" id="UP000238163"/>
    </source>
</evidence>
<dbReference type="InterPro" id="IPR029058">
    <property type="entry name" value="AB_hydrolase_fold"/>
</dbReference>
<feature type="domain" description="Peptidase S9 prolyl oligopeptidase catalytic" evidence="3">
    <location>
        <begin position="127"/>
        <end position="186"/>
    </location>
</feature>